<sequence>RINELKDISITMQNSDQYNEGFLEDDYEEPQILINMALEDCSEGVLSEIWE</sequence>
<evidence type="ECO:0000313" key="2">
    <source>
        <dbReference type="Proteomes" id="UP000789396"/>
    </source>
</evidence>
<proteinExistence type="predicted"/>
<comment type="caution">
    <text evidence="1">The sequence shown here is derived from an EMBL/GenBank/DDBJ whole genome shotgun (WGS) entry which is preliminary data.</text>
</comment>
<keyword evidence="2" id="KW-1185">Reference proteome</keyword>
<dbReference type="OrthoDB" id="2396644at2759"/>
<gene>
    <name evidence="1" type="ORF">RFULGI_LOCUS19894</name>
</gene>
<feature type="non-terminal residue" evidence="1">
    <location>
        <position position="51"/>
    </location>
</feature>
<dbReference type="EMBL" id="CAJVPZ010104898">
    <property type="protein sequence ID" value="CAG8824124.1"/>
    <property type="molecule type" value="Genomic_DNA"/>
</dbReference>
<evidence type="ECO:0000313" key="1">
    <source>
        <dbReference type="EMBL" id="CAG8824124.1"/>
    </source>
</evidence>
<name>A0A9N9PB85_9GLOM</name>
<dbReference type="Proteomes" id="UP000789396">
    <property type="component" value="Unassembled WGS sequence"/>
</dbReference>
<protein>
    <submittedName>
        <fullName evidence="1">6206_t:CDS:1</fullName>
    </submittedName>
</protein>
<reference evidence="1" key="1">
    <citation type="submission" date="2021-06" db="EMBL/GenBank/DDBJ databases">
        <authorList>
            <person name="Kallberg Y."/>
            <person name="Tangrot J."/>
            <person name="Rosling A."/>
        </authorList>
    </citation>
    <scope>NUCLEOTIDE SEQUENCE</scope>
    <source>
        <strain evidence="1">IN212</strain>
    </source>
</reference>
<organism evidence="1 2">
    <name type="scientific">Racocetra fulgida</name>
    <dbReference type="NCBI Taxonomy" id="60492"/>
    <lineage>
        <taxon>Eukaryota</taxon>
        <taxon>Fungi</taxon>
        <taxon>Fungi incertae sedis</taxon>
        <taxon>Mucoromycota</taxon>
        <taxon>Glomeromycotina</taxon>
        <taxon>Glomeromycetes</taxon>
        <taxon>Diversisporales</taxon>
        <taxon>Gigasporaceae</taxon>
        <taxon>Racocetra</taxon>
    </lineage>
</organism>
<dbReference type="AlphaFoldDB" id="A0A9N9PB85"/>
<accession>A0A9N9PB85</accession>
<feature type="non-terminal residue" evidence="1">
    <location>
        <position position="1"/>
    </location>
</feature>